<dbReference type="Pfam" id="PF03567">
    <property type="entry name" value="Sulfotransfer_2"/>
    <property type="match status" value="1"/>
</dbReference>
<dbReference type="InterPro" id="IPR005331">
    <property type="entry name" value="Sulfotransferase"/>
</dbReference>
<dbReference type="AlphaFoldDB" id="A0A6A5GYA4"/>
<name>A0A6A5GYA4_CAERE</name>
<dbReference type="GO" id="GO:1902884">
    <property type="term" value="P:positive regulation of response to oxidative stress"/>
    <property type="evidence" value="ECO:0007669"/>
    <property type="project" value="InterPro"/>
</dbReference>
<dbReference type="GeneID" id="9799948"/>
<dbReference type="InterPro" id="IPR007669">
    <property type="entry name" value="Chst-1-like"/>
</dbReference>
<keyword evidence="1" id="KW-0812">Transmembrane</keyword>
<keyword evidence="1" id="KW-0472">Membrane</keyword>
<organism evidence="2 3">
    <name type="scientific">Caenorhabditis remanei</name>
    <name type="common">Caenorhabditis vulgaris</name>
    <dbReference type="NCBI Taxonomy" id="31234"/>
    <lineage>
        <taxon>Eukaryota</taxon>
        <taxon>Metazoa</taxon>
        <taxon>Ecdysozoa</taxon>
        <taxon>Nematoda</taxon>
        <taxon>Chromadorea</taxon>
        <taxon>Rhabditida</taxon>
        <taxon>Rhabditina</taxon>
        <taxon>Rhabditomorpha</taxon>
        <taxon>Rhabditoidea</taxon>
        <taxon>Rhabditidae</taxon>
        <taxon>Peloderinae</taxon>
        <taxon>Caenorhabditis</taxon>
    </lineage>
</organism>
<dbReference type="CTD" id="9799948"/>
<evidence type="ECO:0000313" key="2">
    <source>
        <dbReference type="EMBL" id="KAF1759566.1"/>
    </source>
</evidence>
<evidence type="ECO:0000313" key="3">
    <source>
        <dbReference type="Proteomes" id="UP000483820"/>
    </source>
</evidence>
<dbReference type="GO" id="GO:0016020">
    <property type="term" value="C:membrane"/>
    <property type="evidence" value="ECO:0007669"/>
    <property type="project" value="InterPro"/>
</dbReference>
<dbReference type="KEGG" id="crq:GCK72_016033"/>
<accession>A0A6A5GYA4</accession>
<dbReference type="EMBL" id="WUAV01000004">
    <property type="protein sequence ID" value="KAF1759566.1"/>
    <property type="molecule type" value="Genomic_DNA"/>
</dbReference>
<evidence type="ECO:0000256" key="1">
    <source>
        <dbReference type="SAM" id="Phobius"/>
    </source>
</evidence>
<reference evidence="2 3" key="1">
    <citation type="submission" date="2019-12" db="EMBL/GenBank/DDBJ databases">
        <title>Chromosome-level assembly of the Caenorhabditis remanei genome.</title>
        <authorList>
            <person name="Teterina A.A."/>
            <person name="Willis J.H."/>
            <person name="Phillips P.C."/>
        </authorList>
    </citation>
    <scope>NUCLEOTIDE SEQUENCE [LARGE SCALE GENOMIC DNA]</scope>
    <source>
        <strain evidence="2 3">PX506</strain>
        <tissue evidence="2">Whole organism</tissue>
    </source>
</reference>
<dbReference type="GO" id="GO:0050650">
    <property type="term" value="P:chondroitin sulfate proteoglycan biosynthetic process"/>
    <property type="evidence" value="ECO:0007669"/>
    <property type="project" value="InterPro"/>
</dbReference>
<dbReference type="Proteomes" id="UP000483820">
    <property type="component" value="Chromosome IV"/>
</dbReference>
<sequence>MWSPSTQRILIITVILLILIKLLFFSNSKLIDSVEPRDLEKSDVFDFIVDTNSLWIDEGEEKRFESYTNIPAYAQVSNKMAAITKSKTAVCETDTFIGQQVLCGLQEKIDEETACDSDSLQYFSDFDDLQREQELDRNFADWKILFARRDPIERFVDHYMDTCVREDRPCYNCRLDLRCYLVKIYAEITQLYAKNKTVTEDQMKFVPQNWFCQMESMNQRFQFVDHSLFSNPTNPAYAEAKRPDAESIFADSVSSYEKISKFYTTYIYSRPDVLDLFTKTYYWDYLVLKMPLPELRLAEVRDYKEGWY</sequence>
<dbReference type="PANTHER" id="PTHR22900">
    <property type="entry name" value="PROTEIN CBG14245-RELATED"/>
    <property type="match status" value="1"/>
</dbReference>
<dbReference type="RefSeq" id="XP_053586049.1">
    <property type="nucleotide sequence ID" value="XM_053731277.1"/>
</dbReference>
<protein>
    <submittedName>
        <fullName evidence="2">Uncharacterized protein</fullName>
    </submittedName>
</protein>
<feature type="transmembrane region" description="Helical" evidence="1">
    <location>
        <begin position="6"/>
        <end position="24"/>
    </location>
</feature>
<dbReference type="PANTHER" id="PTHR22900:SF8">
    <property type="entry name" value="PROTEIN CBG16438"/>
    <property type="match status" value="1"/>
</dbReference>
<comment type="caution">
    <text evidence="2">The sequence shown here is derived from an EMBL/GenBank/DDBJ whole genome shotgun (WGS) entry which is preliminary data.</text>
</comment>
<gene>
    <name evidence="2" type="ORF">GCK72_016033</name>
</gene>
<proteinExistence type="predicted"/>
<keyword evidence="1" id="KW-1133">Transmembrane helix</keyword>
<dbReference type="GO" id="GO:0047756">
    <property type="term" value="F:chondroitin 4-sulfotransferase activity"/>
    <property type="evidence" value="ECO:0007669"/>
    <property type="project" value="InterPro"/>
</dbReference>